<name>A0AAD3RLH5_LATJO</name>
<protein>
    <submittedName>
        <fullName evidence="2">SH3 domain-binding protein 5</fullName>
    </submittedName>
</protein>
<sequence length="83" mass="8745">MTQSRCAALGMPLLGPRSQCSGASSPDCDQERGDRQGRGHNRLGLSKLTLNVAHKTRDSGDEEDPITLTLKSPSPSAATAILL</sequence>
<dbReference type="AlphaFoldDB" id="A0AAD3RLH5"/>
<keyword evidence="3" id="KW-1185">Reference proteome</keyword>
<gene>
    <name evidence="2" type="ORF">AKAME5_002484300</name>
</gene>
<dbReference type="Proteomes" id="UP001279410">
    <property type="component" value="Unassembled WGS sequence"/>
</dbReference>
<reference evidence="2" key="1">
    <citation type="submission" date="2022-08" db="EMBL/GenBank/DDBJ databases">
        <title>Genome sequencing of akame (Lates japonicus).</title>
        <authorList>
            <person name="Hashiguchi Y."/>
            <person name="Takahashi H."/>
        </authorList>
    </citation>
    <scope>NUCLEOTIDE SEQUENCE</scope>
    <source>
        <strain evidence="2">Kochi</strain>
    </source>
</reference>
<evidence type="ECO:0000313" key="2">
    <source>
        <dbReference type="EMBL" id="GLD73518.1"/>
    </source>
</evidence>
<evidence type="ECO:0000313" key="3">
    <source>
        <dbReference type="Proteomes" id="UP001279410"/>
    </source>
</evidence>
<organism evidence="2 3">
    <name type="scientific">Lates japonicus</name>
    <name type="common">Japanese lates</name>
    <dbReference type="NCBI Taxonomy" id="270547"/>
    <lineage>
        <taxon>Eukaryota</taxon>
        <taxon>Metazoa</taxon>
        <taxon>Chordata</taxon>
        <taxon>Craniata</taxon>
        <taxon>Vertebrata</taxon>
        <taxon>Euteleostomi</taxon>
        <taxon>Actinopterygii</taxon>
        <taxon>Neopterygii</taxon>
        <taxon>Teleostei</taxon>
        <taxon>Neoteleostei</taxon>
        <taxon>Acanthomorphata</taxon>
        <taxon>Carangaria</taxon>
        <taxon>Carangaria incertae sedis</taxon>
        <taxon>Centropomidae</taxon>
        <taxon>Lates</taxon>
    </lineage>
</organism>
<evidence type="ECO:0000256" key="1">
    <source>
        <dbReference type="SAM" id="MobiDB-lite"/>
    </source>
</evidence>
<accession>A0AAD3RLH5</accession>
<dbReference type="EMBL" id="BRZM01001639">
    <property type="protein sequence ID" value="GLD73518.1"/>
    <property type="molecule type" value="Genomic_DNA"/>
</dbReference>
<feature type="region of interest" description="Disordered" evidence="1">
    <location>
        <begin position="1"/>
        <end position="83"/>
    </location>
</feature>
<proteinExistence type="predicted"/>
<comment type="caution">
    <text evidence="2">The sequence shown here is derived from an EMBL/GenBank/DDBJ whole genome shotgun (WGS) entry which is preliminary data.</text>
</comment>